<sequence>RPASIRDVVSGVTGQCENSGTALDPSARTTDPMTVQVTGIGGIPTTAKAIVVNVTAARTAGAGYLQVWAAGASQPQTSNINWAAGQTVPNMIISELNSSGQMIIYASTGADVIVDVVGWYS</sequence>
<reference evidence="1" key="1">
    <citation type="submission" date="2013-08" db="EMBL/GenBank/DDBJ databases">
        <authorList>
            <person name="Mendez C."/>
            <person name="Richter M."/>
            <person name="Ferrer M."/>
            <person name="Sanchez J."/>
        </authorList>
    </citation>
    <scope>NUCLEOTIDE SEQUENCE</scope>
</reference>
<gene>
    <name evidence="1" type="ORF">B2A_13599</name>
</gene>
<protein>
    <submittedName>
        <fullName evidence="1">Uncharacterized protein</fullName>
    </submittedName>
</protein>
<accession>T0YH08</accession>
<dbReference type="EMBL" id="AUZZ01009848">
    <property type="protein sequence ID" value="EQD32378.1"/>
    <property type="molecule type" value="Genomic_DNA"/>
</dbReference>
<feature type="non-terminal residue" evidence="1">
    <location>
        <position position="1"/>
    </location>
</feature>
<proteinExistence type="predicted"/>
<reference evidence="1" key="2">
    <citation type="journal article" date="2014" name="ISME J.">
        <title>Microbial stratification in low pH oxic and suboxic macroscopic growths along an acid mine drainage.</title>
        <authorList>
            <person name="Mendez-Garcia C."/>
            <person name="Mesa V."/>
            <person name="Sprenger R.R."/>
            <person name="Richter M."/>
            <person name="Diez M.S."/>
            <person name="Solano J."/>
            <person name="Bargiela R."/>
            <person name="Golyshina O.V."/>
            <person name="Manteca A."/>
            <person name="Ramos J.L."/>
            <person name="Gallego J.R."/>
            <person name="Llorente I."/>
            <person name="Martins Dos Santos V.A."/>
            <person name="Jensen O.N."/>
            <person name="Pelaez A.I."/>
            <person name="Sanchez J."/>
            <person name="Ferrer M."/>
        </authorList>
    </citation>
    <scope>NUCLEOTIDE SEQUENCE</scope>
</reference>
<name>T0YH08_9ZZZZ</name>
<dbReference type="AlphaFoldDB" id="T0YH08"/>
<evidence type="ECO:0000313" key="1">
    <source>
        <dbReference type="EMBL" id="EQD32378.1"/>
    </source>
</evidence>
<comment type="caution">
    <text evidence="1">The sequence shown here is derived from an EMBL/GenBank/DDBJ whole genome shotgun (WGS) entry which is preliminary data.</text>
</comment>
<organism evidence="1">
    <name type="scientific">mine drainage metagenome</name>
    <dbReference type="NCBI Taxonomy" id="410659"/>
    <lineage>
        <taxon>unclassified sequences</taxon>
        <taxon>metagenomes</taxon>
        <taxon>ecological metagenomes</taxon>
    </lineage>
</organism>